<dbReference type="SUPFAM" id="SSF48403">
    <property type="entry name" value="Ankyrin repeat"/>
    <property type="match status" value="1"/>
</dbReference>
<dbReference type="Pfam" id="PF13637">
    <property type="entry name" value="Ank_4"/>
    <property type="match status" value="1"/>
</dbReference>
<organism evidence="4 5">
    <name type="scientific">Senna tora</name>
    <dbReference type="NCBI Taxonomy" id="362788"/>
    <lineage>
        <taxon>Eukaryota</taxon>
        <taxon>Viridiplantae</taxon>
        <taxon>Streptophyta</taxon>
        <taxon>Embryophyta</taxon>
        <taxon>Tracheophyta</taxon>
        <taxon>Spermatophyta</taxon>
        <taxon>Magnoliopsida</taxon>
        <taxon>eudicotyledons</taxon>
        <taxon>Gunneridae</taxon>
        <taxon>Pentapetalae</taxon>
        <taxon>rosids</taxon>
        <taxon>fabids</taxon>
        <taxon>Fabales</taxon>
        <taxon>Fabaceae</taxon>
        <taxon>Caesalpinioideae</taxon>
        <taxon>Cassia clade</taxon>
        <taxon>Senna</taxon>
    </lineage>
</organism>
<evidence type="ECO:0000256" key="3">
    <source>
        <dbReference type="SAM" id="Phobius"/>
    </source>
</evidence>
<feature type="transmembrane region" description="Helical" evidence="3">
    <location>
        <begin position="125"/>
        <end position="144"/>
    </location>
</feature>
<dbReference type="Pfam" id="PF00023">
    <property type="entry name" value="Ank"/>
    <property type="match status" value="1"/>
</dbReference>
<dbReference type="SMART" id="SM00248">
    <property type="entry name" value="ANK"/>
    <property type="match status" value="3"/>
</dbReference>
<evidence type="ECO:0000313" key="5">
    <source>
        <dbReference type="Proteomes" id="UP000634136"/>
    </source>
</evidence>
<keyword evidence="2" id="KW-0040">ANK repeat</keyword>
<keyword evidence="3" id="KW-0812">Transmembrane</keyword>
<dbReference type="PROSITE" id="PS50297">
    <property type="entry name" value="ANK_REP_REGION"/>
    <property type="match status" value="2"/>
</dbReference>
<dbReference type="Gene3D" id="1.25.40.20">
    <property type="entry name" value="Ankyrin repeat-containing domain"/>
    <property type="match status" value="2"/>
</dbReference>
<dbReference type="PROSITE" id="PS50088">
    <property type="entry name" value="ANK_REPEAT"/>
    <property type="match status" value="2"/>
</dbReference>
<evidence type="ECO:0000256" key="2">
    <source>
        <dbReference type="PROSITE-ProRule" id="PRU00023"/>
    </source>
</evidence>
<dbReference type="InterPro" id="IPR002110">
    <property type="entry name" value="Ankyrin_rpt"/>
</dbReference>
<dbReference type="OrthoDB" id="303876at2759"/>
<dbReference type="InterPro" id="IPR036770">
    <property type="entry name" value="Ankyrin_rpt-contain_sf"/>
</dbReference>
<dbReference type="PANTHER" id="PTHR24121">
    <property type="entry name" value="NO MECHANORECEPTOR POTENTIAL C, ISOFORM D-RELATED"/>
    <property type="match status" value="1"/>
</dbReference>
<dbReference type="AlphaFoldDB" id="A0A834TFE1"/>
<keyword evidence="3" id="KW-1133">Transmembrane helix</keyword>
<comment type="subcellular location">
    <subcellularLocation>
        <location evidence="1">Cell membrane</location>
        <topology evidence="1">Peripheral membrane protein</topology>
        <orientation evidence="1">Cytoplasmic side</orientation>
    </subcellularLocation>
</comment>
<dbReference type="Pfam" id="PF12796">
    <property type="entry name" value="Ank_2"/>
    <property type="match status" value="1"/>
</dbReference>
<feature type="repeat" description="ANK" evidence="2">
    <location>
        <begin position="217"/>
        <end position="239"/>
    </location>
</feature>
<evidence type="ECO:0000256" key="1">
    <source>
        <dbReference type="ARBA" id="ARBA00004413"/>
    </source>
</evidence>
<keyword evidence="5" id="KW-1185">Reference proteome</keyword>
<name>A0A834TFE1_9FABA</name>
<feature type="repeat" description="ANK" evidence="2">
    <location>
        <begin position="183"/>
        <end position="215"/>
    </location>
</feature>
<evidence type="ECO:0000313" key="4">
    <source>
        <dbReference type="EMBL" id="KAF7821157.1"/>
    </source>
</evidence>
<dbReference type="GO" id="GO:0005886">
    <property type="term" value="C:plasma membrane"/>
    <property type="evidence" value="ECO:0007669"/>
    <property type="project" value="UniProtKB-SubCell"/>
</dbReference>
<sequence length="266" mass="29963">MQCKNHKHSTKKHSTKDRFVDVLEQLCSERKLVLLAIFEQVTRAGDSLLHEAAYFKTSNLTKTNNKGDTPFHVATRAKTSALTNECGNTPLHEAVKSKHFEGANLLLNADKCVAHYLNKSDDSPLYLAALILYFPFWISTALYMNTKADIVLYIPYTSYSYYLSLIKEIVAKKPDLVYLRDEDGGTPLHYATARGYVDGVRILLNKSSLIALERNTKGHLPIHLACKNGHVKVVEEFLQQQWAYDSRVLINTKGQNALHIAAKNGQ</sequence>
<dbReference type="EMBL" id="JAAIUW010000008">
    <property type="protein sequence ID" value="KAF7821157.1"/>
    <property type="molecule type" value="Genomic_DNA"/>
</dbReference>
<protein>
    <submittedName>
        <fullName evidence="4">Protein ACCELERATED CELL DEATH 6</fullName>
    </submittedName>
</protein>
<proteinExistence type="predicted"/>
<gene>
    <name evidence="4" type="ORF">G2W53_026612</name>
</gene>
<accession>A0A834TFE1</accession>
<dbReference type="PANTHER" id="PTHR24121:SF23">
    <property type="entry name" value="NO MECHANORECEPTOR POTENTIAL C, ISOFORM H"/>
    <property type="match status" value="1"/>
</dbReference>
<keyword evidence="3" id="KW-0472">Membrane</keyword>
<comment type="caution">
    <text evidence="4">The sequence shown here is derived from an EMBL/GenBank/DDBJ whole genome shotgun (WGS) entry which is preliminary data.</text>
</comment>
<dbReference type="Proteomes" id="UP000634136">
    <property type="component" value="Unassembled WGS sequence"/>
</dbReference>
<reference evidence="4" key="1">
    <citation type="submission" date="2020-09" db="EMBL/GenBank/DDBJ databases">
        <title>Genome-Enabled Discovery of Anthraquinone Biosynthesis in Senna tora.</title>
        <authorList>
            <person name="Kang S.-H."/>
            <person name="Pandey R.P."/>
            <person name="Lee C.-M."/>
            <person name="Sim J.-S."/>
            <person name="Jeong J.-T."/>
            <person name="Choi B.-S."/>
            <person name="Jung M."/>
            <person name="Ginzburg D."/>
            <person name="Zhao K."/>
            <person name="Won S.Y."/>
            <person name="Oh T.-J."/>
            <person name="Yu Y."/>
            <person name="Kim N.-H."/>
            <person name="Lee O.R."/>
            <person name="Lee T.-H."/>
            <person name="Bashyal P."/>
            <person name="Kim T.-S."/>
            <person name="Lee W.-H."/>
            <person name="Kawkins C."/>
            <person name="Kim C.-K."/>
            <person name="Kim J.S."/>
            <person name="Ahn B.O."/>
            <person name="Rhee S.Y."/>
            <person name="Sohng J.K."/>
        </authorList>
    </citation>
    <scope>NUCLEOTIDE SEQUENCE</scope>
    <source>
        <tissue evidence="4">Leaf</tissue>
    </source>
</reference>